<dbReference type="Gene3D" id="3.40.50.300">
    <property type="entry name" value="P-loop containing nucleotide triphosphate hydrolases"/>
    <property type="match status" value="1"/>
</dbReference>
<keyword evidence="5" id="KW-0411">Iron-sulfur</keyword>
<dbReference type="SUPFAM" id="SSF117916">
    <property type="entry name" value="Fe-S cluster assembly (FSCA) domain-like"/>
    <property type="match status" value="1"/>
</dbReference>
<dbReference type="GO" id="GO:0016226">
    <property type="term" value="P:iron-sulfur cluster assembly"/>
    <property type="evidence" value="ECO:0007669"/>
    <property type="project" value="InterPro"/>
</dbReference>
<dbReference type="InterPro" id="IPR033756">
    <property type="entry name" value="YlxH/NBP35"/>
</dbReference>
<dbReference type="EMBL" id="UOEI01000413">
    <property type="protein sequence ID" value="VAW04966.1"/>
    <property type="molecule type" value="Genomic_DNA"/>
</dbReference>
<sequence length="378" mass="39507">MVTEQDIVATLANVIDPELHTDIVDLGMVGDVTIDGSHVTIGLALTIASCPMRGQIESDIERRVGALPGIERVEIVTTVMSQEQRSTLMERARLHARETATPTAVNASTRVIAVSSGKGGVGKSSLSANIALAIAAQGHSVGLLDADIWGFSAPRILGATQERLEANADRKIVPTLAHGIHLVSTGLLLDDEDTALMWRGLMLTKAVEQFLHDVAWPEDLGYLVIDMPPGTGDVQMALARLLPQAEMVVVTTPQLAAQKVAARVADMARRSHMPIVGVVENMAGFTTEAGDHYAIFGEGGGAALADDLGVPLLGSVPIDPFVASGGDAGTPVVTEHPDSAAGKAIIDVADEITRILPPLALESCVGRLGALLDELESS</sequence>
<dbReference type="CDD" id="cd02037">
    <property type="entry name" value="Mrp_NBP35"/>
    <property type="match status" value="1"/>
</dbReference>
<evidence type="ECO:0000256" key="1">
    <source>
        <dbReference type="ARBA" id="ARBA00022723"/>
    </source>
</evidence>
<gene>
    <name evidence="7" type="ORF">MNBD_ACTINO01-117</name>
</gene>
<feature type="domain" description="MIP18 family-like" evidence="6">
    <location>
        <begin position="4"/>
        <end position="75"/>
    </location>
</feature>
<keyword evidence="4" id="KW-0408">Iron</keyword>
<dbReference type="InterPro" id="IPR044304">
    <property type="entry name" value="NUBPL-like"/>
</dbReference>
<evidence type="ECO:0000313" key="7">
    <source>
        <dbReference type="EMBL" id="VAW04966.1"/>
    </source>
</evidence>
<dbReference type="FunFam" id="3.40.50.300:FF:001119">
    <property type="entry name" value="Iron-sulfur cluster carrier protein"/>
    <property type="match status" value="1"/>
</dbReference>
<dbReference type="PANTHER" id="PTHR42961">
    <property type="entry name" value="IRON-SULFUR PROTEIN NUBPL"/>
    <property type="match status" value="1"/>
</dbReference>
<proteinExistence type="inferred from homology"/>
<dbReference type="Pfam" id="PF01883">
    <property type="entry name" value="FeS_assembly_P"/>
    <property type="match status" value="1"/>
</dbReference>
<dbReference type="Pfam" id="PF10609">
    <property type="entry name" value="ParA"/>
    <property type="match status" value="1"/>
</dbReference>
<evidence type="ECO:0000259" key="6">
    <source>
        <dbReference type="Pfam" id="PF01883"/>
    </source>
</evidence>
<protein>
    <submittedName>
        <fullName evidence="7">Mrp protein homolog</fullName>
    </submittedName>
</protein>
<dbReference type="GO" id="GO:0046872">
    <property type="term" value="F:metal ion binding"/>
    <property type="evidence" value="ECO:0007669"/>
    <property type="project" value="UniProtKB-KW"/>
</dbReference>
<dbReference type="PANTHER" id="PTHR42961:SF2">
    <property type="entry name" value="IRON-SULFUR PROTEIN NUBPL"/>
    <property type="match status" value="1"/>
</dbReference>
<dbReference type="HAMAP" id="MF_02040">
    <property type="entry name" value="Mrp_NBP35"/>
    <property type="match status" value="1"/>
</dbReference>
<evidence type="ECO:0000256" key="4">
    <source>
        <dbReference type="ARBA" id="ARBA00023004"/>
    </source>
</evidence>
<evidence type="ECO:0000256" key="5">
    <source>
        <dbReference type="ARBA" id="ARBA00023014"/>
    </source>
</evidence>
<dbReference type="GO" id="GO:0140663">
    <property type="term" value="F:ATP-dependent FeS chaperone activity"/>
    <property type="evidence" value="ECO:0007669"/>
    <property type="project" value="InterPro"/>
</dbReference>
<name>A0A3B0TDD7_9ZZZZ</name>
<evidence type="ECO:0000256" key="2">
    <source>
        <dbReference type="ARBA" id="ARBA00022741"/>
    </source>
</evidence>
<keyword evidence="2" id="KW-0547">Nucleotide-binding</keyword>
<keyword evidence="1" id="KW-0479">Metal-binding</keyword>
<dbReference type="GO" id="GO:0051539">
    <property type="term" value="F:4 iron, 4 sulfur cluster binding"/>
    <property type="evidence" value="ECO:0007669"/>
    <property type="project" value="TreeGrafter"/>
</dbReference>
<evidence type="ECO:0000256" key="3">
    <source>
        <dbReference type="ARBA" id="ARBA00022840"/>
    </source>
</evidence>
<dbReference type="InterPro" id="IPR019591">
    <property type="entry name" value="Mrp/NBP35_ATP-bd"/>
</dbReference>
<dbReference type="SUPFAM" id="SSF52540">
    <property type="entry name" value="P-loop containing nucleoside triphosphate hydrolases"/>
    <property type="match status" value="1"/>
</dbReference>
<dbReference type="AlphaFoldDB" id="A0A3B0TDD7"/>
<keyword evidence="3" id="KW-0067">ATP-binding</keyword>
<dbReference type="GO" id="GO:0005524">
    <property type="term" value="F:ATP binding"/>
    <property type="evidence" value="ECO:0007669"/>
    <property type="project" value="UniProtKB-KW"/>
</dbReference>
<dbReference type="InterPro" id="IPR027417">
    <property type="entry name" value="P-loop_NTPase"/>
</dbReference>
<reference evidence="7" key="1">
    <citation type="submission" date="2018-06" db="EMBL/GenBank/DDBJ databases">
        <authorList>
            <person name="Zhirakovskaya E."/>
        </authorList>
    </citation>
    <scope>NUCLEOTIDE SEQUENCE</scope>
</reference>
<dbReference type="InterPro" id="IPR034904">
    <property type="entry name" value="FSCA_dom_sf"/>
</dbReference>
<dbReference type="Gene3D" id="3.30.300.130">
    <property type="entry name" value="Fe-S cluster assembly (FSCA)"/>
    <property type="match status" value="1"/>
</dbReference>
<accession>A0A3B0TDD7</accession>
<organism evidence="7">
    <name type="scientific">hydrothermal vent metagenome</name>
    <dbReference type="NCBI Taxonomy" id="652676"/>
    <lineage>
        <taxon>unclassified sequences</taxon>
        <taxon>metagenomes</taxon>
        <taxon>ecological metagenomes</taxon>
    </lineage>
</organism>
<dbReference type="InterPro" id="IPR002744">
    <property type="entry name" value="MIP18-like"/>
</dbReference>